<evidence type="ECO:0000259" key="11">
    <source>
        <dbReference type="Pfam" id="PF02108"/>
    </source>
</evidence>
<keyword evidence="9" id="KW-1006">Bacterial flagellum protein export</keyword>
<evidence type="ECO:0000256" key="1">
    <source>
        <dbReference type="ARBA" id="ARBA00003041"/>
    </source>
</evidence>
<feature type="domain" description="Flagellar assembly protein FliH/Type III secretion system HrpE" evidence="11">
    <location>
        <begin position="82"/>
        <end position="207"/>
    </location>
</feature>
<keyword evidence="10" id="KW-0175">Coiled coil</keyword>
<feature type="coiled-coil region" evidence="10">
    <location>
        <begin position="69"/>
        <end position="103"/>
    </location>
</feature>
<sequence>MSANLIPKEKQTAYQRWEMASFGDTRSNGQAAQNGTDVQLAALREQARLQGYAEGKEQGCAEGRQGGYAAGLEEGRNEAAREIACLQQLAENFRAELTQANEVIAQDMLNLALDLAKAMLKTALQVRPELVLPIVSEAVRYLPTLQQPAILYLHPMDAQIVQRAMEAELSKAGWRIAEDTHMERGGCRIETGSNQIDATTPVRWQRIAAALGQQSDWMPA</sequence>
<evidence type="ECO:0000256" key="3">
    <source>
        <dbReference type="ARBA" id="ARBA00006602"/>
    </source>
</evidence>
<evidence type="ECO:0000256" key="5">
    <source>
        <dbReference type="ARBA" id="ARBA00022448"/>
    </source>
</evidence>
<dbReference type="PANTHER" id="PTHR34982">
    <property type="entry name" value="YOP PROTEINS TRANSLOCATION PROTEIN L"/>
    <property type="match status" value="1"/>
</dbReference>
<comment type="subcellular location">
    <subcellularLocation>
        <location evidence="2">Cytoplasm</location>
    </subcellularLocation>
</comment>
<dbReference type="PRINTS" id="PR01003">
    <property type="entry name" value="FLGFLIH"/>
</dbReference>
<keyword evidence="6" id="KW-0963">Cytoplasm</keyword>
<organism evidence="12 13">
    <name type="scientific">Keguizhuia sedimenti</name>
    <dbReference type="NCBI Taxonomy" id="3064264"/>
    <lineage>
        <taxon>Bacteria</taxon>
        <taxon>Pseudomonadati</taxon>
        <taxon>Pseudomonadota</taxon>
        <taxon>Betaproteobacteria</taxon>
        <taxon>Burkholderiales</taxon>
        <taxon>Oxalobacteraceae</taxon>
        <taxon>Keguizhuia</taxon>
    </lineage>
</organism>
<accession>A0ABU1BP94</accession>
<keyword evidence="12" id="KW-0969">Cilium</keyword>
<gene>
    <name evidence="12" type="ORF">Q8A64_10405</name>
</gene>
<evidence type="ECO:0000313" key="12">
    <source>
        <dbReference type="EMBL" id="MDQ9170820.1"/>
    </source>
</evidence>
<dbReference type="RefSeq" id="WP_338436752.1">
    <property type="nucleotide sequence ID" value="NZ_JAUYVH010000005.1"/>
</dbReference>
<dbReference type="Proteomes" id="UP001225596">
    <property type="component" value="Unassembled WGS sequence"/>
</dbReference>
<evidence type="ECO:0000256" key="10">
    <source>
        <dbReference type="SAM" id="Coils"/>
    </source>
</evidence>
<keyword evidence="12" id="KW-0282">Flagellum</keyword>
<keyword evidence="8" id="KW-0653">Protein transport</keyword>
<protein>
    <recommendedName>
        <fullName evidence="4">Flagellar assembly protein FliH</fullName>
    </recommendedName>
</protein>
<evidence type="ECO:0000256" key="8">
    <source>
        <dbReference type="ARBA" id="ARBA00022927"/>
    </source>
</evidence>
<dbReference type="EMBL" id="JAUYVH010000005">
    <property type="protein sequence ID" value="MDQ9170820.1"/>
    <property type="molecule type" value="Genomic_DNA"/>
</dbReference>
<evidence type="ECO:0000256" key="2">
    <source>
        <dbReference type="ARBA" id="ARBA00004496"/>
    </source>
</evidence>
<dbReference type="InterPro" id="IPR000563">
    <property type="entry name" value="Flag_FliH"/>
</dbReference>
<comment type="similarity">
    <text evidence="3">Belongs to the FliH family.</text>
</comment>
<comment type="function">
    <text evidence="1">Needed for flagellar regrowth and assembly.</text>
</comment>
<keyword evidence="5" id="KW-0813">Transport</keyword>
<keyword evidence="7" id="KW-1005">Bacterial flagellum biogenesis</keyword>
<reference evidence="12 13" key="1">
    <citation type="submission" date="2023-08" db="EMBL/GenBank/DDBJ databases">
        <title>Oxalobacteraceae gen .nov., isolated from river sludge outside the plant.</title>
        <authorList>
            <person name="Zhao S.Y."/>
        </authorList>
    </citation>
    <scope>NUCLEOTIDE SEQUENCE [LARGE SCALE GENOMIC DNA]</scope>
    <source>
        <strain evidence="12 13">R-40</strain>
    </source>
</reference>
<evidence type="ECO:0000256" key="9">
    <source>
        <dbReference type="ARBA" id="ARBA00023225"/>
    </source>
</evidence>
<keyword evidence="13" id="KW-1185">Reference proteome</keyword>
<proteinExistence type="inferred from homology"/>
<dbReference type="Pfam" id="PF02108">
    <property type="entry name" value="FliH"/>
    <property type="match status" value="1"/>
</dbReference>
<evidence type="ECO:0000256" key="4">
    <source>
        <dbReference type="ARBA" id="ARBA00016507"/>
    </source>
</evidence>
<dbReference type="PANTHER" id="PTHR34982:SF1">
    <property type="entry name" value="FLAGELLAR ASSEMBLY PROTEIN FLIH"/>
    <property type="match status" value="1"/>
</dbReference>
<keyword evidence="12" id="KW-0966">Cell projection</keyword>
<evidence type="ECO:0000313" key="13">
    <source>
        <dbReference type="Proteomes" id="UP001225596"/>
    </source>
</evidence>
<dbReference type="InterPro" id="IPR018035">
    <property type="entry name" value="Flagellar_FliH/T3SS_HrpE"/>
</dbReference>
<evidence type="ECO:0000256" key="7">
    <source>
        <dbReference type="ARBA" id="ARBA00022795"/>
    </source>
</evidence>
<evidence type="ECO:0000256" key="6">
    <source>
        <dbReference type="ARBA" id="ARBA00022490"/>
    </source>
</evidence>
<name>A0ABU1BP94_9BURK</name>
<dbReference type="InterPro" id="IPR051472">
    <property type="entry name" value="T3SS_Stator/FliH"/>
</dbReference>
<comment type="caution">
    <text evidence="12">The sequence shown here is derived from an EMBL/GenBank/DDBJ whole genome shotgun (WGS) entry which is preliminary data.</text>
</comment>